<evidence type="ECO:0000259" key="2">
    <source>
        <dbReference type="Pfam" id="PF00294"/>
    </source>
</evidence>
<comment type="caution">
    <text evidence="3">The sequence shown here is derived from an EMBL/GenBank/DDBJ whole genome shotgun (WGS) entry which is preliminary data.</text>
</comment>
<dbReference type="PANTHER" id="PTHR47098:SF2">
    <property type="entry name" value="PROTEIN MAK32"/>
    <property type="match status" value="1"/>
</dbReference>
<evidence type="ECO:0000313" key="4">
    <source>
        <dbReference type="Proteomes" id="UP000431533"/>
    </source>
</evidence>
<dbReference type="Proteomes" id="UP000431533">
    <property type="component" value="Unassembled WGS sequence"/>
</dbReference>
<sequence>MDEDEEISPTQEIDFCTLGMLIIDEIHYLPPREPVFNILGGAGSYSALGARLFSPPPFSKTISWIVDKGSDFPPTVHSQISSWQSSCLFRSDATRLTTRGWNGYDLSQNRSFAYKTPKLRLDANSLTPTLLFSKSFHLCCSPTRCIELVTSILRRRKALHPGTGKPLFIWEPVPDLCTPSELLNTTNALPYIDICSPNHAELGALMGDDMPPSPTSPSTPTPPFDPAAVERSCEQLLGSMPLQSFALVIRCGAAGCYIAKNGGRSRRPSVVKRPRPRNHARGGLTHDTDMEALFAGLMNGDGSFEREIVPVDPGIETWLPAVFTADAKSKNAEESGNGARDHERVVDPTGGGNAFLGGLAVGLARGKEVLDAAVWGSVAASFAIEQVGIPILGVDAEGVETWNGVRVEERLN</sequence>
<dbReference type="SUPFAM" id="SSF53613">
    <property type="entry name" value="Ribokinase-like"/>
    <property type="match status" value="1"/>
</dbReference>
<organism evidence="3 4">
    <name type="scientific">Lachnellula hyalina</name>
    <dbReference type="NCBI Taxonomy" id="1316788"/>
    <lineage>
        <taxon>Eukaryota</taxon>
        <taxon>Fungi</taxon>
        <taxon>Dikarya</taxon>
        <taxon>Ascomycota</taxon>
        <taxon>Pezizomycotina</taxon>
        <taxon>Leotiomycetes</taxon>
        <taxon>Helotiales</taxon>
        <taxon>Lachnaceae</taxon>
        <taxon>Lachnellula</taxon>
    </lineage>
</organism>
<gene>
    <name evidence="3" type="ORF">LHYA1_G006600</name>
</gene>
<feature type="compositionally biased region" description="Basic residues" evidence="1">
    <location>
        <begin position="264"/>
        <end position="280"/>
    </location>
</feature>
<dbReference type="InterPro" id="IPR011611">
    <property type="entry name" value="PfkB_dom"/>
</dbReference>
<reference evidence="3 4" key="1">
    <citation type="submission" date="2018-05" db="EMBL/GenBank/DDBJ databases">
        <title>Genome sequencing and assembly of the regulated plant pathogen Lachnellula willkommii and related sister species for the development of diagnostic species identification markers.</title>
        <authorList>
            <person name="Giroux E."/>
            <person name="Bilodeau G."/>
        </authorList>
    </citation>
    <scope>NUCLEOTIDE SEQUENCE [LARGE SCALE GENOMIC DNA]</scope>
    <source>
        <strain evidence="3 4">CBS 185.66</strain>
    </source>
</reference>
<dbReference type="AlphaFoldDB" id="A0A8H8R0C4"/>
<name>A0A8H8R0C4_9HELO</name>
<evidence type="ECO:0000256" key="1">
    <source>
        <dbReference type="SAM" id="MobiDB-lite"/>
    </source>
</evidence>
<evidence type="ECO:0000313" key="3">
    <source>
        <dbReference type="EMBL" id="TVY25356.1"/>
    </source>
</evidence>
<dbReference type="RefSeq" id="XP_031004144.1">
    <property type="nucleotide sequence ID" value="XM_031151536.1"/>
</dbReference>
<keyword evidence="4" id="KW-1185">Reference proteome</keyword>
<dbReference type="GeneID" id="41986798"/>
<dbReference type="Gene3D" id="3.40.1190.20">
    <property type="match status" value="1"/>
</dbReference>
<accession>A0A8H8R0C4</accession>
<feature type="domain" description="Carbohydrate kinase PfkB" evidence="2">
    <location>
        <begin position="342"/>
        <end position="388"/>
    </location>
</feature>
<dbReference type="InterPro" id="IPR029056">
    <property type="entry name" value="Ribokinase-like"/>
</dbReference>
<protein>
    <recommendedName>
        <fullName evidence="2">Carbohydrate kinase PfkB domain-containing protein</fullName>
    </recommendedName>
</protein>
<feature type="non-terminal residue" evidence="3">
    <location>
        <position position="1"/>
    </location>
</feature>
<proteinExistence type="predicted"/>
<dbReference type="PANTHER" id="PTHR47098">
    <property type="entry name" value="PROTEIN MAK32"/>
    <property type="match status" value="1"/>
</dbReference>
<dbReference type="EMBL" id="QGMH01000097">
    <property type="protein sequence ID" value="TVY25356.1"/>
    <property type="molecule type" value="Genomic_DNA"/>
</dbReference>
<feature type="region of interest" description="Disordered" evidence="1">
    <location>
        <begin position="264"/>
        <end position="284"/>
    </location>
</feature>
<dbReference type="OrthoDB" id="497927at2759"/>
<dbReference type="Pfam" id="PF00294">
    <property type="entry name" value="PfkB"/>
    <property type="match status" value="1"/>
</dbReference>